<keyword evidence="3 8" id="KW-0349">Heme</keyword>
<keyword evidence="4 8" id="KW-0479">Metal-binding</keyword>
<keyword evidence="5 8" id="KW-0560">Oxidoreductase</keyword>
<reference evidence="9 10" key="1">
    <citation type="submission" date="2016-04" db="EMBL/GenBank/DDBJ databases">
        <title>A degradative enzymes factory behind the ericoid mycorrhizal symbiosis.</title>
        <authorList>
            <consortium name="DOE Joint Genome Institute"/>
            <person name="Martino E."/>
            <person name="Morin E."/>
            <person name="Grelet G."/>
            <person name="Kuo A."/>
            <person name="Kohler A."/>
            <person name="Daghino S."/>
            <person name="Barry K."/>
            <person name="Choi C."/>
            <person name="Cichocki N."/>
            <person name="Clum A."/>
            <person name="Copeland A."/>
            <person name="Hainaut M."/>
            <person name="Haridas S."/>
            <person name="Labutti K."/>
            <person name="Lindquist E."/>
            <person name="Lipzen A."/>
            <person name="Khouja H.-R."/>
            <person name="Murat C."/>
            <person name="Ohm R."/>
            <person name="Olson A."/>
            <person name="Spatafora J."/>
            <person name="Veneault-Fourrey C."/>
            <person name="Henrissat B."/>
            <person name="Grigoriev I."/>
            <person name="Martin F."/>
            <person name="Perotto S."/>
        </authorList>
    </citation>
    <scope>NUCLEOTIDE SEQUENCE [LARGE SCALE GENOMIC DNA]</scope>
    <source>
        <strain evidence="9 10">E</strain>
    </source>
</reference>
<dbReference type="PANTHER" id="PTHR46206">
    <property type="entry name" value="CYTOCHROME P450"/>
    <property type="match status" value="1"/>
</dbReference>
<dbReference type="CDD" id="cd11041">
    <property type="entry name" value="CYP503A1-like"/>
    <property type="match status" value="1"/>
</dbReference>
<evidence type="ECO:0000313" key="10">
    <source>
        <dbReference type="Proteomes" id="UP000235371"/>
    </source>
</evidence>
<dbReference type="GO" id="GO:0004497">
    <property type="term" value="F:monooxygenase activity"/>
    <property type="evidence" value="ECO:0007669"/>
    <property type="project" value="UniProtKB-KW"/>
</dbReference>
<evidence type="ECO:0000256" key="6">
    <source>
        <dbReference type="ARBA" id="ARBA00023004"/>
    </source>
</evidence>
<evidence type="ECO:0000313" key="9">
    <source>
        <dbReference type="EMBL" id="PMD54522.1"/>
    </source>
</evidence>
<keyword evidence="10" id="KW-1185">Reference proteome</keyword>
<evidence type="ECO:0000256" key="7">
    <source>
        <dbReference type="ARBA" id="ARBA00023033"/>
    </source>
</evidence>
<dbReference type="EMBL" id="KZ613859">
    <property type="protein sequence ID" value="PMD54522.1"/>
    <property type="molecule type" value="Genomic_DNA"/>
</dbReference>
<evidence type="ECO:0000256" key="5">
    <source>
        <dbReference type="ARBA" id="ARBA00023002"/>
    </source>
</evidence>
<proteinExistence type="inferred from homology"/>
<evidence type="ECO:0000256" key="3">
    <source>
        <dbReference type="ARBA" id="ARBA00022617"/>
    </source>
</evidence>
<dbReference type="Proteomes" id="UP000235371">
    <property type="component" value="Unassembled WGS sequence"/>
</dbReference>
<keyword evidence="6 8" id="KW-0408">Iron</keyword>
<protein>
    <submittedName>
        <fullName evidence="9">Cytochrome P450</fullName>
    </submittedName>
</protein>
<comment type="similarity">
    <text evidence="2 8">Belongs to the cytochrome P450 family.</text>
</comment>
<dbReference type="PROSITE" id="PS00086">
    <property type="entry name" value="CYTOCHROME_P450"/>
    <property type="match status" value="1"/>
</dbReference>
<comment type="cofactor">
    <cofactor evidence="1">
        <name>heme</name>
        <dbReference type="ChEBI" id="CHEBI:30413"/>
    </cofactor>
</comment>
<dbReference type="Pfam" id="PF00067">
    <property type="entry name" value="p450"/>
    <property type="match status" value="1"/>
</dbReference>
<dbReference type="GO" id="GO:0016705">
    <property type="term" value="F:oxidoreductase activity, acting on paired donors, with incorporation or reduction of molecular oxygen"/>
    <property type="evidence" value="ECO:0007669"/>
    <property type="project" value="InterPro"/>
</dbReference>
<dbReference type="InterPro" id="IPR036396">
    <property type="entry name" value="Cyt_P450_sf"/>
</dbReference>
<dbReference type="InParanoid" id="A0A2J6SUS9"/>
<dbReference type="GO" id="GO:0020037">
    <property type="term" value="F:heme binding"/>
    <property type="evidence" value="ECO:0007669"/>
    <property type="project" value="InterPro"/>
</dbReference>
<dbReference type="Gene3D" id="1.10.630.10">
    <property type="entry name" value="Cytochrome P450"/>
    <property type="match status" value="1"/>
</dbReference>
<dbReference type="GeneID" id="36594083"/>
<evidence type="ECO:0000256" key="8">
    <source>
        <dbReference type="RuleBase" id="RU000461"/>
    </source>
</evidence>
<dbReference type="InterPro" id="IPR001128">
    <property type="entry name" value="Cyt_P450"/>
</dbReference>
<evidence type="ECO:0000256" key="2">
    <source>
        <dbReference type="ARBA" id="ARBA00010617"/>
    </source>
</evidence>
<dbReference type="STRING" id="1095630.A0A2J6SUS9"/>
<dbReference type="PANTHER" id="PTHR46206:SF1">
    <property type="entry name" value="P450, PUTATIVE (EUROFUNG)-RELATED"/>
    <property type="match status" value="1"/>
</dbReference>
<name>A0A2J6SUS9_9HELO</name>
<dbReference type="RefSeq" id="XP_024731426.1">
    <property type="nucleotide sequence ID" value="XM_024886006.1"/>
</dbReference>
<dbReference type="InterPro" id="IPR017972">
    <property type="entry name" value="Cyt_P450_CS"/>
</dbReference>
<dbReference type="SUPFAM" id="SSF48264">
    <property type="entry name" value="Cytochrome P450"/>
    <property type="match status" value="1"/>
</dbReference>
<gene>
    <name evidence="9" type="ORF">K444DRAFT_655362</name>
</gene>
<dbReference type="OrthoDB" id="1844152at2759"/>
<dbReference type="GO" id="GO:0005506">
    <property type="term" value="F:iron ion binding"/>
    <property type="evidence" value="ECO:0007669"/>
    <property type="project" value="InterPro"/>
</dbReference>
<keyword evidence="7 8" id="KW-0503">Monooxygenase</keyword>
<evidence type="ECO:0000256" key="4">
    <source>
        <dbReference type="ARBA" id="ARBA00022723"/>
    </source>
</evidence>
<organism evidence="9 10">
    <name type="scientific">Hyaloscypha bicolor E</name>
    <dbReference type="NCBI Taxonomy" id="1095630"/>
    <lineage>
        <taxon>Eukaryota</taxon>
        <taxon>Fungi</taxon>
        <taxon>Dikarya</taxon>
        <taxon>Ascomycota</taxon>
        <taxon>Pezizomycotina</taxon>
        <taxon>Leotiomycetes</taxon>
        <taxon>Helotiales</taxon>
        <taxon>Hyaloscyphaceae</taxon>
        <taxon>Hyaloscypha</taxon>
        <taxon>Hyaloscypha bicolor</taxon>
    </lineage>
</organism>
<sequence>MAPLIAAMLPMLSNTAGLFCIATTGFILLYAADQLLLAPRKPSPAVFACEPEGKKSVSIQTRLAFYLNCVGLYHEAWERYIKKATNKVIVLPGLGFHNDVILPHSSTKWVLSQPDGMFSAYDAIVELNQVMYSLGHSRFIGDPWQGHLVRTKLYNALEGMTADLSDELSYALDEYFGTDSDNWTEIDLVETLNHVTAQLAGRFTVGLPLCRSKDYIDTCCEISDDFMLVGGVRGLPHILRPLVGSVMGIWFKTKIKKMKKLFEPLYHKRIAMLQHSADDPEHEEPNDYLQIMFRYAADRQQEELGSIDVMTRRLIIANFGSIHQPSLLIANTLLNIIDSDTEFNTITTLRDELINVFGIAPDGTTPDIVDHSTWTKVNINRMNKADSLMRETTRLHTFGSRAMLRKVMPKDGVTTDTGVHLPQGTLISFMAHPVQMDEETFDNPNKFDPFRFSRMREMMEAKKAEAKEPAGDASAETDEVAGVGPLKFVTTGPNHLAFGHGRHACPGRFVVDFQLKMIIAHVITRYELEFPKEYNGRRPENTWIADVKLPRHAKIRVRRKKLVC</sequence>
<accession>A0A2J6SUS9</accession>
<evidence type="ECO:0000256" key="1">
    <source>
        <dbReference type="ARBA" id="ARBA00001971"/>
    </source>
</evidence>
<dbReference type="AlphaFoldDB" id="A0A2J6SUS9"/>